<keyword evidence="10" id="KW-1185">Reference proteome</keyword>
<dbReference type="CDD" id="cd03411">
    <property type="entry name" value="Ferrochelatase_N"/>
    <property type="match status" value="1"/>
</dbReference>
<proteinExistence type="inferred from homology"/>
<feature type="binding site" evidence="7">
    <location>
        <position position="187"/>
    </location>
    <ligand>
        <name>Fe(2+)</name>
        <dbReference type="ChEBI" id="CHEBI:29033"/>
    </ligand>
</feature>
<dbReference type="EC" id="4.98.1.1" evidence="7"/>
<evidence type="ECO:0000256" key="3">
    <source>
        <dbReference type="ARBA" id="ARBA00023133"/>
    </source>
</evidence>
<evidence type="ECO:0000256" key="5">
    <source>
        <dbReference type="ARBA" id="ARBA00023244"/>
    </source>
</evidence>
<name>A0A098G7W4_9GAMM</name>
<dbReference type="STRING" id="1212491.LFA_2686"/>
<dbReference type="SUPFAM" id="SSF53800">
    <property type="entry name" value="Chelatase"/>
    <property type="match status" value="1"/>
</dbReference>
<evidence type="ECO:0000256" key="2">
    <source>
        <dbReference type="ARBA" id="ARBA00023004"/>
    </source>
</evidence>
<dbReference type="GO" id="GO:0006783">
    <property type="term" value="P:heme biosynthetic process"/>
    <property type="evidence" value="ECO:0007669"/>
    <property type="project" value="UniProtKB-UniRule"/>
</dbReference>
<comment type="catalytic activity">
    <reaction evidence="6">
        <text>Fe-coproporphyrin III + 2 H(+) = coproporphyrin III + Fe(2+)</text>
        <dbReference type="Rhea" id="RHEA:49572"/>
        <dbReference type="ChEBI" id="CHEBI:15378"/>
        <dbReference type="ChEBI" id="CHEBI:29033"/>
        <dbReference type="ChEBI" id="CHEBI:68438"/>
        <dbReference type="ChEBI" id="CHEBI:131725"/>
        <dbReference type="EC" id="4.99.1.9"/>
    </reaction>
    <physiologicalReaction direction="right-to-left" evidence="6">
        <dbReference type="Rhea" id="RHEA:49574"/>
    </physiologicalReaction>
</comment>
<dbReference type="NCBIfam" id="TIGR00109">
    <property type="entry name" value="hemH"/>
    <property type="match status" value="1"/>
</dbReference>
<sequence>MKHGVLLINLGTPNSPNSADINRYLREFLTDKRVIDIPTLLRYLLVYGLIVPFRSKQSVHAYKLIWTKQGSPLLFHSQNLMKELQKTIGSQYKVALGMRYGTPSIAQAIHDLTECDNITVLPLYPQYSSAATGSSMEEVMRIIATQAVIPSVHLIRDFYDHPDYISSQAQLIKTYFNNAEHLLFSYHGIPERQLHKSGCDEICPEACAPISADNQACYRAQCYQTSLLLAQELQLRANQYSTAFQSRLGKIPWIKPYTDERLIALAEQGVKHLAVVCPSFTADCLETLEEIGMRAKEQWLQLGGKQFILIPSLNSNEQWVRAISKIVNARKL</sequence>
<dbReference type="KEGG" id="lfa:LFA_2686"/>
<evidence type="ECO:0000256" key="6">
    <source>
        <dbReference type="ARBA" id="ARBA00024536"/>
    </source>
</evidence>
<dbReference type="PANTHER" id="PTHR11108">
    <property type="entry name" value="FERROCHELATASE"/>
    <property type="match status" value="1"/>
</dbReference>
<evidence type="ECO:0000256" key="7">
    <source>
        <dbReference type="HAMAP-Rule" id="MF_00323"/>
    </source>
</evidence>
<dbReference type="AlphaFoldDB" id="A0A098G7W4"/>
<evidence type="ECO:0000313" key="9">
    <source>
        <dbReference type="EMBL" id="CEG58054.1"/>
    </source>
</evidence>
<keyword evidence="4 7" id="KW-0456">Lyase</keyword>
<keyword evidence="3 7" id="KW-0350">Heme biosynthesis</keyword>
<dbReference type="UniPathway" id="UPA00252">
    <property type="reaction ID" value="UER00325"/>
</dbReference>
<dbReference type="GO" id="GO:0046872">
    <property type="term" value="F:metal ion binding"/>
    <property type="evidence" value="ECO:0007669"/>
    <property type="project" value="UniProtKB-KW"/>
</dbReference>
<dbReference type="HAMAP" id="MF_00323">
    <property type="entry name" value="Ferrochelatase"/>
    <property type="match status" value="1"/>
</dbReference>
<comment type="subcellular location">
    <subcellularLocation>
        <location evidence="7">Cytoplasm</location>
    </subcellularLocation>
</comment>
<keyword evidence="2 7" id="KW-0408">Iron</keyword>
<evidence type="ECO:0000256" key="1">
    <source>
        <dbReference type="ARBA" id="ARBA00007718"/>
    </source>
</evidence>
<dbReference type="OrthoDB" id="9809741at2"/>
<dbReference type="PANTHER" id="PTHR11108:SF1">
    <property type="entry name" value="FERROCHELATASE, MITOCHONDRIAL"/>
    <property type="match status" value="1"/>
</dbReference>
<comment type="pathway">
    <text evidence="7">Porphyrin-containing compound metabolism; protoheme biosynthesis; protoheme from protoporphyrin-IX: step 1/1.</text>
</comment>
<dbReference type="GO" id="GO:0004325">
    <property type="term" value="F:ferrochelatase activity"/>
    <property type="evidence" value="ECO:0007669"/>
    <property type="project" value="UniProtKB-UniRule"/>
</dbReference>
<evidence type="ECO:0000313" key="10">
    <source>
        <dbReference type="Proteomes" id="UP000032430"/>
    </source>
</evidence>
<organism evidence="9 10">
    <name type="scientific">Legionella fallonii LLAP-10</name>
    <dbReference type="NCBI Taxonomy" id="1212491"/>
    <lineage>
        <taxon>Bacteria</taxon>
        <taxon>Pseudomonadati</taxon>
        <taxon>Pseudomonadota</taxon>
        <taxon>Gammaproteobacteria</taxon>
        <taxon>Legionellales</taxon>
        <taxon>Legionellaceae</taxon>
        <taxon>Legionella</taxon>
    </lineage>
</organism>
<keyword evidence="7" id="KW-0479">Metal-binding</keyword>
<dbReference type="InterPro" id="IPR001015">
    <property type="entry name" value="Ferrochelatase"/>
</dbReference>
<keyword evidence="7" id="KW-0963">Cytoplasm</keyword>
<comment type="function">
    <text evidence="7">Catalyzes the ferrous insertion into protoporphyrin IX.</text>
</comment>
<reference evidence="10" key="1">
    <citation type="submission" date="2014-09" db="EMBL/GenBank/DDBJ databases">
        <authorList>
            <person name="Gomez-Valero L."/>
        </authorList>
    </citation>
    <scope>NUCLEOTIDE SEQUENCE [LARGE SCALE GENOMIC DNA]</scope>
    <source>
        <strain evidence="10">ATCC700992</strain>
    </source>
</reference>
<dbReference type="Pfam" id="PF00762">
    <property type="entry name" value="Ferrochelatase"/>
    <property type="match status" value="1"/>
</dbReference>
<dbReference type="CDD" id="cd00419">
    <property type="entry name" value="Ferrochelatase_C"/>
    <property type="match status" value="1"/>
</dbReference>
<dbReference type="GO" id="GO:0005737">
    <property type="term" value="C:cytoplasm"/>
    <property type="evidence" value="ECO:0007669"/>
    <property type="project" value="UniProtKB-SubCell"/>
</dbReference>
<evidence type="ECO:0000256" key="8">
    <source>
        <dbReference type="RuleBase" id="RU004185"/>
    </source>
</evidence>
<comment type="catalytic activity">
    <reaction evidence="7">
        <text>heme b + 2 H(+) = protoporphyrin IX + Fe(2+)</text>
        <dbReference type="Rhea" id="RHEA:22584"/>
        <dbReference type="ChEBI" id="CHEBI:15378"/>
        <dbReference type="ChEBI" id="CHEBI:29033"/>
        <dbReference type="ChEBI" id="CHEBI:57306"/>
        <dbReference type="ChEBI" id="CHEBI:60344"/>
        <dbReference type="EC" id="4.98.1.1"/>
    </reaction>
</comment>
<protein>
    <recommendedName>
        <fullName evidence="7">Ferrochelatase</fullName>
        <ecNumber evidence="7">4.98.1.1</ecNumber>
    </recommendedName>
    <alternativeName>
        <fullName evidence="7">Heme synthase</fullName>
    </alternativeName>
    <alternativeName>
        <fullName evidence="7">Protoheme ferro-lyase</fullName>
    </alternativeName>
</protein>
<comment type="similarity">
    <text evidence="1 7 8">Belongs to the ferrochelatase family.</text>
</comment>
<gene>
    <name evidence="7 9" type="primary">hemH</name>
    <name evidence="9" type="ORF">LFA_2686</name>
</gene>
<dbReference type="RefSeq" id="WP_045096450.1">
    <property type="nucleotide sequence ID" value="NZ_LN614827.1"/>
</dbReference>
<dbReference type="Gene3D" id="3.40.50.1400">
    <property type="match status" value="2"/>
</dbReference>
<evidence type="ECO:0000256" key="4">
    <source>
        <dbReference type="ARBA" id="ARBA00023239"/>
    </source>
</evidence>
<keyword evidence="5 7" id="KW-0627">Porphyrin biosynthesis</keyword>
<feature type="binding site" evidence="7">
    <location>
        <position position="286"/>
    </location>
    <ligand>
        <name>Fe(2+)</name>
        <dbReference type="ChEBI" id="CHEBI:29033"/>
    </ligand>
</feature>
<accession>A0A098G7W4</accession>
<dbReference type="Proteomes" id="UP000032430">
    <property type="component" value="Chromosome I"/>
</dbReference>
<dbReference type="EMBL" id="LN614827">
    <property type="protein sequence ID" value="CEG58054.1"/>
    <property type="molecule type" value="Genomic_DNA"/>
</dbReference>
<dbReference type="HOGENOM" id="CLU_018884_0_1_6"/>
<dbReference type="InterPro" id="IPR033644">
    <property type="entry name" value="Ferrochelatase_C"/>
</dbReference>
<dbReference type="InterPro" id="IPR033659">
    <property type="entry name" value="Ferrochelatase_N"/>
</dbReference>